<dbReference type="Pfam" id="PF09346">
    <property type="entry name" value="SMI1_KNR4"/>
    <property type="match status" value="1"/>
</dbReference>
<evidence type="ECO:0000259" key="1">
    <source>
        <dbReference type="SMART" id="SM00860"/>
    </source>
</evidence>
<dbReference type="InterPro" id="IPR037883">
    <property type="entry name" value="Knr4/Smi1-like_sf"/>
</dbReference>
<dbReference type="InterPro" id="IPR018958">
    <property type="entry name" value="Knr4/Smi1-like_dom"/>
</dbReference>
<keyword evidence="3" id="KW-1185">Reference proteome</keyword>
<evidence type="ECO:0000313" key="3">
    <source>
        <dbReference type="Proteomes" id="UP000184212"/>
    </source>
</evidence>
<dbReference type="AlphaFoldDB" id="A0A1M5N463"/>
<dbReference type="Gene3D" id="3.40.1580.10">
    <property type="entry name" value="SMI1/KNR4-like"/>
    <property type="match status" value="1"/>
</dbReference>
<dbReference type="OrthoDB" id="1190024at2"/>
<accession>A0A1M5N463</accession>
<dbReference type="RefSeq" id="WP_073133383.1">
    <property type="nucleotide sequence ID" value="NZ_FQWQ01000001.1"/>
</dbReference>
<dbReference type="SUPFAM" id="SSF160631">
    <property type="entry name" value="SMI1/KNR4-like"/>
    <property type="match status" value="1"/>
</dbReference>
<proteinExistence type="predicted"/>
<gene>
    <name evidence="2" type="ORF">SAMN04488109_2072</name>
</gene>
<dbReference type="SMART" id="SM00860">
    <property type="entry name" value="SMI1_KNR4"/>
    <property type="match status" value="1"/>
</dbReference>
<feature type="domain" description="Knr4/Smi1-like" evidence="1">
    <location>
        <begin position="40"/>
        <end position="197"/>
    </location>
</feature>
<sequence>MYLHQAQLERIKIKLEEAKRVDFQCKVFGANRHKYRLGKTASLQAVEQFENQYSIQLPECYKAFILNIGNGGESYANSAAGPFYGIYPLGKNVNELIFSETEKYIHQPPVIFPDMSDEYWKMLNQSIEENESMTDEAYETEIGKIFGGLLPIGSQGCTYIHAIVVNGIHKGRVVNLDLDRQKPRFTFESNFLDWYERWLDEVISGQLITKSPSWFGYAMRGEDNKLPKTK</sequence>
<protein>
    <submittedName>
        <fullName evidence="2">SMI1 / KNR4 family (SUKH-1)</fullName>
    </submittedName>
</protein>
<organism evidence="2 3">
    <name type="scientific">Chryseolinea serpens</name>
    <dbReference type="NCBI Taxonomy" id="947013"/>
    <lineage>
        <taxon>Bacteria</taxon>
        <taxon>Pseudomonadati</taxon>
        <taxon>Bacteroidota</taxon>
        <taxon>Cytophagia</taxon>
        <taxon>Cytophagales</taxon>
        <taxon>Fulvivirgaceae</taxon>
        <taxon>Chryseolinea</taxon>
    </lineage>
</organism>
<dbReference type="EMBL" id="FQWQ01000001">
    <property type="protein sequence ID" value="SHG83793.1"/>
    <property type="molecule type" value="Genomic_DNA"/>
</dbReference>
<dbReference type="Proteomes" id="UP000184212">
    <property type="component" value="Unassembled WGS sequence"/>
</dbReference>
<reference evidence="2 3" key="1">
    <citation type="submission" date="2016-11" db="EMBL/GenBank/DDBJ databases">
        <authorList>
            <person name="Jaros S."/>
            <person name="Januszkiewicz K."/>
            <person name="Wedrychowicz H."/>
        </authorList>
    </citation>
    <scope>NUCLEOTIDE SEQUENCE [LARGE SCALE GENOMIC DNA]</scope>
    <source>
        <strain evidence="2 3">DSM 24574</strain>
    </source>
</reference>
<evidence type="ECO:0000313" key="2">
    <source>
        <dbReference type="EMBL" id="SHG83793.1"/>
    </source>
</evidence>
<dbReference type="STRING" id="947013.SAMN04488109_2072"/>
<name>A0A1M5N463_9BACT</name>